<evidence type="ECO:0000256" key="2">
    <source>
        <dbReference type="ARBA" id="ARBA00005811"/>
    </source>
</evidence>
<keyword evidence="6 8" id="KW-0472">Membrane</keyword>
<dbReference type="Proteomes" id="UP000001880">
    <property type="component" value="Chromosome"/>
</dbReference>
<dbReference type="PANTHER" id="PTHR30558">
    <property type="entry name" value="EXBD MEMBRANE COMPONENT OF PMF-DRIVEN MACROMOLECULE IMPORT SYSTEM"/>
    <property type="match status" value="1"/>
</dbReference>
<evidence type="ECO:0000256" key="4">
    <source>
        <dbReference type="ARBA" id="ARBA00022692"/>
    </source>
</evidence>
<dbReference type="eggNOG" id="COG0848">
    <property type="taxonomic scope" value="Bacteria"/>
</dbReference>
<keyword evidence="7" id="KW-0813">Transport</keyword>
<dbReference type="STRING" id="502025.Hoch_4649"/>
<feature type="transmembrane region" description="Helical" evidence="8">
    <location>
        <begin position="25"/>
        <end position="44"/>
    </location>
</feature>
<dbReference type="InterPro" id="IPR003400">
    <property type="entry name" value="ExbD"/>
</dbReference>
<evidence type="ECO:0000256" key="6">
    <source>
        <dbReference type="ARBA" id="ARBA00023136"/>
    </source>
</evidence>
<evidence type="ECO:0000313" key="10">
    <source>
        <dbReference type="Proteomes" id="UP000001880"/>
    </source>
</evidence>
<dbReference type="OrthoDB" id="9793581at2"/>
<evidence type="ECO:0000256" key="3">
    <source>
        <dbReference type="ARBA" id="ARBA00022475"/>
    </source>
</evidence>
<proteinExistence type="inferred from homology"/>
<evidence type="ECO:0000256" key="1">
    <source>
        <dbReference type="ARBA" id="ARBA00004162"/>
    </source>
</evidence>
<dbReference type="HOGENOM" id="CLU_085305_1_2_7"/>
<keyword evidence="10" id="KW-1185">Reference proteome</keyword>
<accession>D0LRB2</accession>
<gene>
    <name evidence="9" type="ordered locus">Hoch_4649</name>
</gene>
<sequence length="150" mass="15710">MAGGSLYQDEDGGGGTISEINVTPLVDVVLVLLIIFMVTAKLIVSRGIAVDSPQTASGGEVSSTLQVTIDRERSLFVNGDRYASFEDAQARVASMRGENPEVKAIISADRNVPHGEVMRVIDIVKLAGVTKFALTSDPLATPDSPGPATP</sequence>
<keyword evidence="5 8" id="KW-1133">Transmembrane helix</keyword>
<comment type="similarity">
    <text evidence="2 7">Belongs to the ExbD/TolR family.</text>
</comment>
<organism evidence="9 10">
    <name type="scientific">Haliangium ochraceum (strain DSM 14365 / JCM 11303 / SMP-2)</name>
    <dbReference type="NCBI Taxonomy" id="502025"/>
    <lineage>
        <taxon>Bacteria</taxon>
        <taxon>Pseudomonadati</taxon>
        <taxon>Myxococcota</taxon>
        <taxon>Polyangia</taxon>
        <taxon>Haliangiales</taxon>
        <taxon>Kofleriaceae</taxon>
        <taxon>Haliangium</taxon>
    </lineage>
</organism>
<dbReference type="GO" id="GO:0022857">
    <property type="term" value="F:transmembrane transporter activity"/>
    <property type="evidence" value="ECO:0007669"/>
    <property type="project" value="InterPro"/>
</dbReference>
<evidence type="ECO:0000256" key="5">
    <source>
        <dbReference type="ARBA" id="ARBA00022989"/>
    </source>
</evidence>
<dbReference type="PANTHER" id="PTHR30558:SF7">
    <property type="entry name" value="TOL-PAL SYSTEM PROTEIN TOLR"/>
    <property type="match status" value="1"/>
</dbReference>
<comment type="subcellular location">
    <subcellularLocation>
        <location evidence="1">Cell membrane</location>
        <topology evidence="1">Single-pass membrane protein</topology>
    </subcellularLocation>
    <subcellularLocation>
        <location evidence="7">Cell membrane</location>
        <topology evidence="7">Single-pass type II membrane protein</topology>
    </subcellularLocation>
</comment>
<name>D0LRB2_HALO1</name>
<keyword evidence="3" id="KW-1003">Cell membrane</keyword>
<evidence type="ECO:0000256" key="7">
    <source>
        <dbReference type="RuleBase" id="RU003879"/>
    </source>
</evidence>
<keyword evidence="4 7" id="KW-0812">Transmembrane</keyword>
<dbReference type="Pfam" id="PF02472">
    <property type="entry name" value="ExbD"/>
    <property type="match status" value="1"/>
</dbReference>
<protein>
    <submittedName>
        <fullName evidence="9">Biopolymer transport protein ExbD/TolR</fullName>
    </submittedName>
</protein>
<reference evidence="9 10" key="1">
    <citation type="journal article" date="2010" name="Stand. Genomic Sci.">
        <title>Complete genome sequence of Haliangium ochraceum type strain (SMP-2).</title>
        <authorList>
            <consortium name="US DOE Joint Genome Institute (JGI-PGF)"/>
            <person name="Ivanova N."/>
            <person name="Daum C."/>
            <person name="Lang E."/>
            <person name="Abt B."/>
            <person name="Kopitz M."/>
            <person name="Saunders E."/>
            <person name="Lapidus A."/>
            <person name="Lucas S."/>
            <person name="Glavina Del Rio T."/>
            <person name="Nolan M."/>
            <person name="Tice H."/>
            <person name="Copeland A."/>
            <person name="Cheng J.F."/>
            <person name="Chen F."/>
            <person name="Bruce D."/>
            <person name="Goodwin L."/>
            <person name="Pitluck S."/>
            <person name="Mavromatis K."/>
            <person name="Pati A."/>
            <person name="Mikhailova N."/>
            <person name="Chen A."/>
            <person name="Palaniappan K."/>
            <person name="Land M."/>
            <person name="Hauser L."/>
            <person name="Chang Y.J."/>
            <person name="Jeffries C.D."/>
            <person name="Detter J.C."/>
            <person name="Brettin T."/>
            <person name="Rohde M."/>
            <person name="Goker M."/>
            <person name="Bristow J."/>
            <person name="Markowitz V."/>
            <person name="Eisen J.A."/>
            <person name="Hugenholtz P."/>
            <person name="Kyrpides N.C."/>
            <person name="Klenk H.P."/>
        </authorList>
    </citation>
    <scope>NUCLEOTIDE SEQUENCE [LARGE SCALE GENOMIC DNA]</scope>
    <source>
        <strain evidence="10">DSM 14365 / CIP 107738 / JCM 11303 / AJ 13395 / SMP-2</strain>
    </source>
</reference>
<dbReference type="GO" id="GO:0015031">
    <property type="term" value="P:protein transport"/>
    <property type="evidence" value="ECO:0007669"/>
    <property type="project" value="UniProtKB-KW"/>
</dbReference>
<dbReference type="GO" id="GO:0005886">
    <property type="term" value="C:plasma membrane"/>
    <property type="evidence" value="ECO:0007669"/>
    <property type="project" value="UniProtKB-SubCell"/>
</dbReference>
<dbReference type="Gene3D" id="3.30.420.270">
    <property type="match status" value="1"/>
</dbReference>
<dbReference type="AlphaFoldDB" id="D0LRB2"/>
<keyword evidence="7" id="KW-0653">Protein transport</keyword>
<dbReference type="EMBL" id="CP001804">
    <property type="protein sequence ID" value="ACY17140.1"/>
    <property type="molecule type" value="Genomic_DNA"/>
</dbReference>
<evidence type="ECO:0000313" key="9">
    <source>
        <dbReference type="EMBL" id="ACY17140.1"/>
    </source>
</evidence>
<dbReference type="RefSeq" id="WP_012829738.1">
    <property type="nucleotide sequence ID" value="NC_013440.1"/>
</dbReference>
<evidence type="ECO:0000256" key="8">
    <source>
        <dbReference type="SAM" id="Phobius"/>
    </source>
</evidence>
<dbReference type="KEGG" id="hoh:Hoch_4649"/>